<feature type="compositionally biased region" description="Low complexity" evidence="1">
    <location>
        <begin position="858"/>
        <end position="871"/>
    </location>
</feature>
<feature type="region of interest" description="Disordered" evidence="1">
    <location>
        <begin position="450"/>
        <end position="535"/>
    </location>
</feature>
<feature type="compositionally biased region" description="Basic and acidic residues" evidence="1">
    <location>
        <begin position="324"/>
        <end position="335"/>
    </location>
</feature>
<organism evidence="2 3">
    <name type="scientific">Mortierella polycephala</name>
    <dbReference type="NCBI Taxonomy" id="41804"/>
    <lineage>
        <taxon>Eukaryota</taxon>
        <taxon>Fungi</taxon>
        <taxon>Fungi incertae sedis</taxon>
        <taxon>Mucoromycota</taxon>
        <taxon>Mortierellomycotina</taxon>
        <taxon>Mortierellomycetes</taxon>
        <taxon>Mortierellales</taxon>
        <taxon>Mortierellaceae</taxon>
        <taxon>Mortierella</taxon>
    </lineage>
</organism>
<proteinExistence type="predicted"/>
<name>A0A9P6PUH1_9FUNG</name>
<feature type="compositionally biased region" description="Polar residues" evidence="1">
    <location>
        <begin position="837"/>
        <end position="857"/>
    </location>
</feature>
<dbReference type="OrthoDB" id="2405518at2759"/>
<keyword evidence="3" id="KW-1185">Reference proteome</keyword>
<feature type="compositionally biased region" description="Basic residues" evidence="1">
    <location>
        <begin position="639"/>
        <end position="648"/>
    </location>
</feature>
<protein>
    <submittedName>
        <fullName evidence="2">Uncharacterized protein</fullName>
    </submittedName>
</protein>
<feature type="compositionally biased region" description="Basic and acidic residues" evidence="1">
    <location>
        <begin position="945"/>
        <end position="988"/>
    </location>
</feature>
<feature type="compositionally biased region" description="Low complexity" evidence="1">
    <location>
        <begin position="240"/>
        <end position="263"/>
    </location>
</feature>
<feature type="region of interest" description="Disordered" evidence="1">
    <location>
        <begin position="549"/>
        <end position="919"/>
    </location>
</feature>
<feature type="compositionally biased region" description="Acidic residues" evidence="1">
    <location>
        <begin position="584"/>
        <end position="594"/>
    </location>
</feature>
<feature type="region of interest" description="Disordered" evidence="1">
    <location>
        <begin position="316"/>
        <end position="335"/>
    </location>
</feature>
<sequence>MQSDRIYRLPVSNIAYHVYSPEEDQDRLQAVSEQAFRRTMDSYHEHEQLADHFQVELDKRQTLLQERKEHEKLLKQQKKSYKRSQKSQSQDRSHPEHQLIAQPERHSLRQKSRIASSFASQSSIGDTKAATGLPMHLQTSTGGLKRTRRLSDVSSSDISGYGEDDVGKSSHLKIHSTSSSCRHDELAVPRSRSTERSLSSSPAPPVTPSPGHTPSDSNPGNENRQQRDGSTSEPLNQLYTSSSISSPGGQSSSSLPSTTPKLSHPGNVISGRRKRKQAIPVHPSIVERIPGITIRIQREKQSEQLKVEILKTVEDYNRQSGSENSDHDHQRKQDTLKVQQAIESGRTGYTLFPSSTSSAYGEVDLGHLNSMGFEWDKSLSTSFSSLTWSTSNGNSTASVHDLVDARSMPLSWENFSERECVVNKVVGKHDKDLDDLEEVVQDVIARQHYTQQQSVKQHHQEQEHDMEETSTTAAHSQRGNSVSSNGAGATEPTSTSTNNRVPRAMNAPARQLPTRATRSRTHGTEMEGKGRRGRVELVAHDDIELILKQKRRKKQEERRRLSSMASSKDGNEDEDDEQNTHSDGEEEDDDEDQETSTPSREKTAEEPDVKEQEEQDIDVRTMEEEGNEAEGHEDVSMTKRSRQYRKRQASSIERDAANAGHADAAKRSKTPSNTTSRVTAHRNRHQLKSTDKVSLPSSSSSSEEDNMEEDTDYHDSNNRAAAEYRKRRLSDPKVTLASLRFASTSPAKARRSMEKRTPLPQPTPAPIFTSEATASVNVRRNKKAWSRGKNSRKVDEVGTTTDDSSSGADGEEEGGDKAAPLATISQLTGDAPHKSKITSTEEQQAMSRDKTTIPTTMSLSNKSRKLSLSVSMAKPTVASTSVMSTPLKTPLSATYPGRAQTSESGGRTRARARARSFSSTFDTGDKTNFFESALGAIDQKRRDALERKKAAKAERAAEKERQEHEERKKKEKEKERQVAVARQHEMERQQNQNLQRARAQKIEASNLPKSSKSLPGRVLRRTKTDASTEEGYVDPDCTSCRMELSESEKALWKAAQESGDIWLPKTWGTYAILCATCRLQYLEHHSRCTACFYVPVQQEMATSGAICSRCKAGTWLTEAVRPLPGTVFEDKKDSRRKSASEIAA</sequence>
<feature type="compositionally biased region" description="Low complexity" evidence="1">
    <location>
        <begin position="113"/>
        <end position="124"/>
    </location>
</feature>
<feature type="region of interest" description="Disordered" evidence="1">
    <location>
        <begin position="70"/>
        <end position="282"/>
    </location>
</feature>
<dbReference type="EMBL" id="JAAAJA010000406">
    <property type="protein sequence ID" value="KAG0254365.1"/>
    <property type="molecule type" value="Genomic_DNA"/>
</dbReference>
<feature type="compositionally biased region" description="Basic and acidic residues" evidence="1">
    <location>
        <begin position="522"/>
        <end position="535"/>
    </location>
</feature>
<reference evidence="2" key="1">
    <citation type="journal article" date="2020" name="Fungal Divers.">
        <title>Resolving the Mortierellaceae phylogeny through synthesis of multi-gene phylogenetics and phylogenomics.</title>
        <authorList>
            <person name="Vandepol N."/>
            <person name="Liber J."/>
            <person name="Desiro A."/>
            <person name="Na H."/>
            <person name="Kennedy M."/>
            <person name="Barry K."/>
            <person name="Grigoriev I.V."/>
            <person name="Miller A.N."/>
            <person name="O'Donnell K."/>
            <person name="Stajich J.E."/>
            <person name="Bonito G."/>
        </authorList>
    </citation>
    <scope>NUCLEOTIDE SEQUENCE</scope>
    <source>
        <strain evidence="2">KOD948</strain>
    </source>
</reference>
<feature type="compositionally biased region" description="Low complexity" evidence="1">
    <location>
        <begin position="797"/>
        <end position="808"/>
    </location>
</feature>
<feature type="compositionally biased region" description="Basic and acidic residues" evidence="1">
    <location>
        <begin position="181"/>
        <end position="195"/>
    </location>
</feature>
<accession>A0A9P6PUH1</accession>
<evidence type="ECO:0000313" key="2">
    <source>
        <dbReference type="EMBL" id="KAG0254365.1"/>
    </source>
</evidence>
<feature type="region of interest" description="Disordered" evidence="1">
    <location>
        <begin position="945"/>
        <end position="1014"/>
    </location>
</feature>
<dbReference type="AlphaFoldDB" id="A0A9P6PUH1"/>
<comment type="caution">
    <text evidence="2">The sequence shown here is derived from an EMBL/GenBank/DDBJ whole genome shotgun (WGS) entry which is preliminary data.</text>
</comment>
<dbReference type="Proteomes" id="UP000726737">
    <property type="component" value="Unassembled WGS sequence"/>
</dbReference>
<feature type="compositionally biased region" description="Basic and acidic residues" evidence="1">
    <location>
        <begin position="89"/>
        <end position="107"/>
    </location>
</feature>
<evidence type="ECO:0000313" key="3">
    <source>
        <dbReference type="Proteomes" id="UP000726737"/>
    </source>
</evidence>
<gene>
    <name evidence="2" type="ORF">BG011_005801</name>
</gene>
<feature type="compositionally biased region" description="Basic and acidic residues" evidence="1">
    <location>
        <begin position="599"/>
        <end position="637"/>
    </location>
</feature>
<feature type="compositionally biased region" description="Basic residues" evidence="1">
    <location>
        <begin position="779"/>
        <end position="791"/>
    </location>
</feature>
<feature type="compositionally biased region" description="Basic residues" evidence="1">
    <location>
        <begin position="75"/>
        <end position="85"/>
    </location>
</feature>
<feature type="compositionally biased region" description="Polar residues" evidence="1">
    <location>
        <begin position="877"/>
        <end position="887"/>
    </location>
</feature>
<evidence type="ECO:0000256" key="1">
    <source>
        <dbReference type="SAM" id="MobiDB-lite"/>
    </source>
</evidence>
<feature type="compositionally biased region" description="Polar residues" evidence="1">
    <location>
        <begin position="216"/>
        <end position="239"/>
    </location>
</feature>
<feature type="compositionally biased region" description="Polar residues" evidence="1">
    <location>
        <begin position="469"/>
        <end position="500"/>
    </location>
</feature>
<feature type="compositionally biased region" description="Acidic residues" evidence="1">
    <location>
        <begin position="702"/>
        <end position="712"/>
    </location>
</feature>